<protein>
    <submittedName>
        <fullName evidence="1">Reverse transcriptase</fullName>
    </submittedName>
</protein>
<reference evidence="2" key="1">
    <citation type="submission" date="2014-09" db="EMBL/GenBank/DDBJ databases">
        <authorList>
            <person name="Sharma Rahul"/>
            <person name="Thines Marco"/>
        </authorList>
    </citation>
    <scope>NUCLEOTIDE SEQUENCE [LARGE SCALE GENOMIC DNA]</scope>
</reference>
<organism evidence="1 2">
    <name type="scientific">Plasmopara halstedii</name>
    <name type="common">Downy mildew of sunflower</name>
    <dbReference type="NCBI Taxonomy" id="4781"/>
    <lineage>
        <taxon>Eukaryota</taxon>
        <taxon>Sar</taxon>
        <taxon>Stramenopiles</taxon>
        <taxon>Oomycota</taxon>
        <taxon>Peronosporomycetes</taxon>
        <taxon>Peronosporales</taxon>
        <taxon>Peronosporaceae</taxon>
        <taxon>Plasmopara</taxon>
    </lineage>
</organism>
<dbReference type="PANTHER" id="PTHR35046:SF18">
    <property type="entry name" value="RNA-DIRECTED DNA POLYMERASE"/>
    <property type="match status" value="1"/>
</dbReference>
<dbReference type="Proteomes" id="UP000054928">
    <property type="component" value="Unassembled WGS sequence"/>
</dbReference>
<sequence length="140" mass="15600">MNTAAPLASLPIPTGYWRSMSLDFVFGLPKDSAGNTGVVELVYRLSKMADLAAEPNTIVGVGPAMLFVNHVFRQHGLSESIISDRDPRFTEKFWSTIFKVLEPKLDMSIAGHQQNYDQTQHVNGVVKDVLRSVRAETPRR</sequence>
<dbReference type="STRING" id="4781.A0A0P1B4F1"/>
<dbReference type="Gene3D" id="3.30.420.10">
    <property type="entry name" value="Ribonuclease H-like superfamily/Ribonuclease H"/>
    <property type="match status" value="1"/>
</dbReference>
<name>A0A0P1B4F1_PLAHL</name>
<dbReference type="PANTHER" id="PTHR35046">
    <property type="entry name" value="ZINC KNUCKLE (CCHC-TYPE) FAMILY PROTEIN"/>
    <property type="match status" value="1"/>
</dbReference>
<dbReference type="GO" id="GO:0003676">
    <property type="term" value="F:nucleic acid binding"/>
    <property type="evidence" value="ECO:0007669"/>
    <property type="project" value="InterPro"/>
</dbReference>
<dbReference type="InterPro" id="IPR012337">
    <property type="entry name" value="RNaseH-like_sf"/>
</dbReference>
<accession>A0A0P1B4F1</accession>
<keyword evidence="2" id="KW-1185">Reference proteome</keyword>
<evidence type="ECO:0000313" key="2">
    <source>
        <dbReference type="Proteomes" id="UP000054928"/>
    </source>
</evidence>
<keyword evidence="1" id="KW-0548">Nucleotidyltransferase</keyword>
<evidence type="ECO:0000313" key="1">
    <source>
        <dbReference type="EMBL" id="CEG49248.1"/>
    </source>
</evidence>
<dbReference type="GeneID" id="36402075"/>
<dbReference type="AlphaFoldDB" id="A0A0P1B4F1"/>
<keyword evidence="1" id="KW-0695">RNA-directed DNA polymerase</keyword>
<keyword evidence="1" id="KW-0808">Transferase</keyword>
<dbReference type="RefSeq" id="XP_024585617.1">
    <property type="nucleotide sequence ID" value="XM_024720416.1"/>
</dbReference>
<dbReference type="EMBL" id="CCYD01003042">
    <property type="protein sequence ID" value="CEG49248.1"/>
    <property type="molecule type" value="Genomic_DNA"/>
</dbReference>
<dbReference type="GO" id="GO:0003964">
    <property type="term" value="F:RNA-directed DNA polymerase activity"/>
    <property type="evidence" value="ECO:0007669"/>
    <property type="project" value="UniProtKB-KW"/>
</dbReference>
<dbReference type="OrthoDB" id="115157at2759"/>
<dbReference type="InterPro" id="IPR036397">
    <property type="entry name" value="RNaseH_sf"/>
</dbReference>
<dbReference type="SUPFAM" id="SSF53098">
    <property type="entry name" value="Ribonuclease H-like"/>
    <property type="match status" value="1"/>
</dbReference>
<proteinExistence type="predicted"/>